<dbReference type="InParanoid" id="E9HJL9"/>
<evidence type="ECO:0000256" key="1">
    <source>
        <dbReference type="SAM" id="MobiDB-lite"/>
    </source>
</evidence>
<dbReference type="HOGENOM" id="CLU_1039208_0_0_1"/>
<accession>E9HJL9</accession>
<name>E9HJL9_DAPPU</name>
<evidence type="ECO:0000313" key="2">
    <source>
        <dbReference type="EMBL" id="EFX68041.1"/>
    </source>
</evidence>
<evidence type="ECO:0000313" key="3">
    <source>
        <dbReference type="Proteomes" id="UP000000305"/>
    </source>
</evidence>
<dbReference type="AlphaFoldDB" id="E9HJL9"/>
<keyword evidence="3" id="KW-1185">Reference proteome</keyword>
<gene>
    <name evidence="2" type="ORF">DAPPUDRAFT_114889</name>
</gene>
<feature type="region of interest" description="Disordered" evidence="1">
    <location>
        <begin position="248"/>
        <end position="268"/>
    </location>
</feature>
<protein>
    <submittedName>
        <fullName evidence="2">Uncharacterized protein</fullName>
    </submittedName>
</protein>
<dbReference type="KEGG" id="dpx:DAPPUDRAFT_114889"/>
<organism evidence="2 3">
    <name type="scientific">Daphnia pulex</name>
    <name type="common">Water flea</name>
    <dbReference type="NCBI Taxonomy" id="6669"/>
    <lineage>
        <taxon>Eukaryota</taxon>
        <taxon>Metazoa</taxon>
        <taxon>Ecdysozoa</taxon>
        <taxon>Arthropoda</taxon>
        <taxon>Crustacea</taxon>
        <taxon>Branchiopoda</taxon>
        <taxon>Diplostraca</taxon>
        <taxon>Cladocera</taxon>
        <taxon>Anomopoda</taxon>
        <taxon>Daphniidae</taxon>
        <taxon>Daphnia</taxon>
    </lineage>
</organism>
<feature type="compositionally biased region" description="Basic residues" evidence="1">
    <location>
        <begin position="258"/>
        <end position="268"/>
    </location>
</feature>
<proteinExistence type="predicted"/>
<feature type="region of interest" description="Disordered" evidence="1">
    <location>
        <begin position="1"/>
        <end position="25"/>
    </location>
</feature>
<dbReference type="EMBL" id="GL732663">
    <property type="protein sequence ID" value="EFX68041.1"/>
    <property type="molecule type" value="Genomic_DNA"/>
</dbReference>
<dbReference type="Proteomes" id="UP000000305">
    <property type="component" value="Unassembled WGS sequence"/>
</dbReference>
<reference evidence="2 3" key="1">
    <citation type="journal article" date="2011" name="Science">
        <title>The ecoresponsive genome of Daphnia pulex.</title>
        <authorList>
            <person name="Colbourne J.K."/>
            <person name="Pfrender M.E."/>
            <person name="Gilbert D."/>
            <person name="Thomas W.K."/>
            <person name="Tucker A."/>
            <person name="Oakley T.H."/>
            <person name="Tokishita S."/>
            <person name="Aerts A."/>
            <person name="Arnold G.J."/>
            <person name="Basu M.K."/>
            <person name="Bauer D.J."/>
            <person name="Caceres C.E."/>
            <person name="Carmel L."/>
            <person name="Casola C."/>
            <person name="Choi J.H."/>
            <person name="Detter J.C."/>
            <person name="Dong Q."/>
            <person name="Dusheyko S."/>
            <person name="Eads B.D."/>
            <person name="Frohlich T."/>
            <person name="Geiler-Samerotte K.A."/>
            <person name="Gerlach D."/>
            <person name="Hatcher P."/>
            <person name="Jogdeo S."/>
            <person name="Krijgsveld J."/>
            <person name="Kriventseva E.V."/>
            <person name="Kultz D."/>
            <person name="Laforsch C."/>
            <person name="Lindquist E."/>
            <person name="Lopez J."/>
            <person name="Manak J.R."/>
            <person name="Muller J."/>
            <person name="Pangilinan J."/>
            <person name="Patwardhan R.P."/>
            <person name="Pitluck S."/>
            <person name="Pritham E.J."/>
            <person name="Rechtsteiner A."/>
            <person name="Rho M."/>
            <person name="Rogozin I.B."/>
            <person name="Sakarya O."/>
            <person name="Salamov A."/>
            <person name="Schaack S."/>
            <person name="Shapiro H."/>
            <person name="Shiga Y."/>
            <person name="Skalitzky C."/>
            <person name="Smith Z."/>
            <person name="Souvorov A."/>
            <person name="Sung W."/>
            <person name="Tang Z."/>
            <person name="Tsuchiya D."/>
            <person name="Tu H."/>
            <person name="Vos H."/>
            <person name="Wang M."/>
            <person name="Wolf Y.I."/>
            <person name="Yamagata H."/>
            <person name="Yamada T."/>
            <person name="Ye Y."/>
            <person name="Shaw J.R."/>
            <person name="Andrews J."/>
            <person name="Crease T.J."/>
            <person name="Tang H."/>
            <person name="Lucas S.M."/>
            <person name="Robertson H.M."/>
            <person name="Bork P."/>
            <person name="Koonin E.V."/>
            <person name="Zdobnov E.M."/>
            <person name="Grigoriev I.V."/>
            <person name="Lynch M."/>
            <person name="Boore J.L."/>
        </authorList>
    </citation>
    <scope>NUCLEOTIDE SEQUENCE [LARGE SCALE GENOMIC DNA]</scope>
</reference>
<sequence>MTKGISTEPPRQYRKNSRLSSDATKRSVQTTFQQCGCLFFHATPKHRSGVIALVRSTSKYLLRDPDALESGKEARSFLFPEKYLQSMLTYVSKHNSLAQAARVAEAAAAGITPKAQNPRQFRFPGEDGCIVFLDTHAMTAFKVTGEEETTAAEATPQRVASRRPKAYWGNYKRYSNFKYVVVSDRWGYRIYSYRLQISIMANTANNNGDIYNDKYDDGHSCFMELIARDDLVALTTSLAEMASSRLHPLRTTPSTTHPSKRRNHIFPV</sequence>